<keyword evidence="9 10" id="KW-0472">Membrane</keyword>
<dbReference type="GO" id="GO:0005886">
    <property type="term" value="C:plasma membrane"/>
    <property type="evidence" value="ECO:0007669"/>
    <property type="project" value="UniProtKB-SubCell"/>
</dbReference>
<keyword evidence="7" id="KW-0862">Zinc</keyword>
<reference evidence="13 14" key="2">
    <citation type="journal article" date="2009" name="PLoS ONE">
        <title>The photosynthetic apparatus and its regulation in the aerobic gammaproteobacterium Congregibacter litoralis gen. nov., sp. nov.</title>
        <authorList>
            <person name="Spring S."/>
            <person name="Lunsdorf H."/>
            <person name="Fuchs B.M."/>
            <person name="Tindall B.J."/>
        </authorList>
    </citation>
    <scope>NUCLEOTIDE SEQUENCE [LARGE SCALE GENOMIC DNA]</scope>
    <source>
        <strain evidence="13">KT71</strain>
    </source>
</reference>
<dbReference type="PANTHER" id="PTHR43840:SF41">
    <property type="entry name" value="CATION-EFFLUX PUMP FIEF"/>
    <property type="match status" value="1"/>
</dbReference>
<accession>A4AAT3</accession>
<dbReference type="NCBIfam" id="TIGR01297">
    <property type="entry name" value="CDF"/>
    <property type="match status" value="1"/>
</dbReference>
<keyword evidence="5" id="KW-0410">Iron transport</keyword>
<dbReference type="OrthoDB" id="9806522at2"/>
<feature type="transmembrane region" description="Helical" evidence="10">
    <location>
        <begin position="14"/>
        <end position="36"/>
    </location>
</feature>
<evidence type="ECO:0000256" key="8">
    <source>
        <dbReference type="ARBA" id="ARBA00022989"/>
    </source>
</evidence>
<dbReference type="GO" id="GO:0006882">
    <property type="term" value="P:intracellular zinc ion homeostasis"/>
    <property type="evidence" value="ECO:0007669"/>
    <property type="project" value="TreeGrafter"/>
</dbReference>
<comment type="caution">
    <text evidence="13">The sequence shown here is derived from an EMBL/GenBank/DDBJ whole genome shotgun (WGS) entry which is preliminary data.</text>
</comment>
<gene>
    <name evidence="13" type="ORF">KT71_10909</name>
</gene>
<keyword evidence="7" id="KW-0864">Zinc transport</keyword>
<dbReference type="InterPro" id="IPR050291">
    <property type="entry name" value="CDF_Transporter"/>
</dbReference>
<dbReference type="eggNOG" id="COG0053">
    <property type="taxonomic scope" value="Bacteria"/>
</dbReference>
<dbReference type="Proteomes" id="UP000019205">
    <property type="component" value="Chromosome"/>
</dbReference>
<dbReference type="GO" id="GO:0015341">
    <property type="term" value="F:zinc efflux antiporter activity"/>
    <property type="evidence" value="ECO:0007669"/>
    <property type="project" value="TreeGrafter"/>
</dbReference>
<feature type="domain" description="Cation efflux protein transmembrane" evidence="11">
    <location>
        <begin position="20"/>
        <end position="212"/>
    </location>
</feature>
<evidence type="ECO:0000256" key="4">
    <source>
        <dbReference type="ARBA" id="ARBA00022475"/>
    </source>
</evidence>
<dbReference type="SUPFAM" id="SSF161111">
    <property type="entry name" value="Cation efflux protein transmembrane domain-like"/>
    <property type="match status" value="1"/>
</dbReference>
<evidence type="ECO:0000313" key="13">
    <source>
        <dbReference type="EMBL" id="EAQ96805.1"/>
    </source>
</evidence>
<keyword evidence="3" id="KW-0813">Transport</keyword>
<dbReference type="Pfam" id="PF16916">
    <property type="entry name" value="ZT_dimer"/>
    <property type="match status" value="1"/>
</dbReference>
<organism evidence="13 14">
    <name type="scientific">Congregibacter litoralis KT71</name>
    <dbReference type="NCBI Taxonomy" id="314285"/>
    <lineage>
        <taxon>Bacteria</taxon>
        <taxon>Pseudomonadati</taxon>
        <taxon>Pseudomonadota</taxon>
        <taxon>Gammaproteobacteria</taxon>
        <taxon>Cellvibrionales</taxon>
        <taxon>Halieaceae</taxon>
        <taxon>Congregibacter</taxon>
    </lineage>
</organism>
<dbReference type="GO" id="GO:0015086">
    <property type="term" value="F:cadmium ion transmembrane transporter activity"/>
    <property type="evidence" value="ECO:0007669"/>
    <property type="project" value="TreeGrafter"/>
</dbReference>
<keyword evidence="4" id="KW-1003">Cell membrane</keyword>
<reference evidence="13 14" key="1">
    <citation type="journal article" date="2007" name="Proc. Natl. Acad. Sci. U.S.A.">
        <title>Characterization of a marine gammaproteobacterium capable of aerobic anoxygenic photosynthesis.</title>
        <authorList>
            <person name="Fuchs B.M."/>
            <person name="Spring S."/>
            <person name="Teeling H."/>
            <person name="Quast C."/>
            <person name="Wulf J."/>
            <person name="Schattenhofer M."/>
            <person name="Yan S."/>
            <person name="Ferriera S."/>
            <person name="Johnson J."/>
            <person name="Glockner F.O."/>
            <person name="Amann R."/>
        </authorList>
    </citation>
    <scope>NUCLEOTIDE SEQUENCE [LARGE SCALE GENOMIC DNA]</scope>
    <source>
        <strain evidence="13">KT71</strain>
    </source>
</reference>
<dbReference type="InterPro" id="IPR002524">
    <property type="entry name" value="Cation_efflux"/>
</dbReference>
<protein>
    <submittedName>
        <fullName evidence="13">Cation diffusion facilitator family transporter</fullName>
    </submittedName>
</protein>
<dbReference type="InterPro" id="IPR058533">
    <property type="entry name" value="Cation_efflux_TM"/>
</dbReference>
<dbReference type="RefSeq" id="WP_008294618.1">
    <property type="nucleotide sequence ID" value="NZ_CM002299.1"/>
</dbReference>
<evidence type="ECO:0000256" key="6">
    <source>
        <dbReference type="ARBA" id="ARBA00022692"/>
    </source>
</evidence>
<feature type="domain" description="Cation efflux protein cytoplasmic" evidence="12">
    <location>
        <begin position="216"/>
        <end position="293"/>
    </location>
</feature>
<evidence type="ECO:0000256" key="9">
    <source>
        <dbReference type="ARBA" id="ARBA00023136"/>
    </source>
</evidence>
<evidence type="ECO:0000259" key="12">
    <source>
        <dbReference type="Pfam" id="PF16916"/>
    </source>
</evidence>
<evidence type="ECO:0000256" key="7">
    <source>
        <dbReference type="ARBA" id="ARBA00022906"/>
    </source>
</evidence>
<evidence type="ECO:0000256" key="5">
    <source>
        <dbReference type="ARBA" id="ARBA00022496"/>
    </source>
</evidence>
<feature type="transmembrane region" description="Helical" evidence="10">
    <location>
        <begin position="164"/>
        <end position="181"/>
    </location>
</feature>
<dbReference type="GO" id="GO:0015093">
    <property type="term" value="F:ferrous iron transmembrane transporter activity"/>
    <property type="evidence" value="ECO:0007669"/>
    <property type="project" value="TreeGrafter"/>
</dbReference>
<dbReference type="EMBL" id="AAOA02000003">
    <property type="protein sequence ID" value="EAQ96805.1"/>
    <property type="molecule type" value="Genomic_DNA"/>
</dbReference>
<evidence type="ECO:0000256" key="1">
    <source>
        <dbReference type="ARBA" id="ARBA00004651"/>
    </source>
</evidence>
<keyword evidence="5" id="KW-0408">Iron</keyword>
<comment type="similarity">
    <text evidence="2">Belongs to the cation diffusion facilitator (CDF) transporter (TC 2.A.4) family. FieF subfamily.</text>
</comment>
<keyword evidence="14" id="KW-1185">Reference proteome</keyword>
<dbReference type="FunFam" id="3.30.70.1350:FF:000002">
    <property type="entry name" value="Ferrous-iron efflux pump FieF"/>
    <property type="match status" value="1"/>
</dbReference>
<evidence type="ECO:0000313" key="14">
    <source>
        <dbReference type="Proteomes" id="UP000019205"/>
    </source>
</evidence>
<keyword evidence="6 10" id="KW-0812">Transmembrane</keyword>
<feature type="transmembrane region" description="Helical" evidence="10">
    <location>
        <begin position="87"/>
        <end position="104"/>
    </location>
</feature>
<feature type="transmembrane region" description="Helical" evidence="10">
    <location>
        <begin position="124"/>
        <end position="144"/>
    </location>
</feature>
<dbReference type="STRING" id="314285.KT71_10909"/>
<sequence length="305" mass="33002">MANSPGDVKDPARLLRLATLASVATACLLISVKLFAYLQSGAVSLLASLMDSLMDAAASLINLIAVRYALAPADKNHRFGHGKAESLAALIQAVFILATSAFLIHEALHRLLSPVPMLAVKPGVIVMLMSLVITACLIVFQGYVVRQTGSTAIHADSVHYRADLLSNAATLLALLLAGQGILQADPIFALLIAGYLLVSTREILRQALNELLDRELPKMDQERITGIALAHPEVRGMHDLRTRQSGRTSIIQLHLEMDKNISLVAAHHIAEEVETAILDHYPGADIVIHQDPEGVPEVQRWHTDD</sequence>
<evidence type="ECO:0000256" key="2">
    <source>
        <dbReference type="ARBA" id="ARBA00010212"/>
    </source>
</evidence>
<keyword evidence="7" id="KW-0406">Ion transport</keyword>
<dbReference type="SUPFAM" id="SSF160240">
    <property type="entry name" value="Cation efflux protein cytoplasmic domain-like"/>
    <property type="match status" value="1"/>
</dbReference>
<evidence type="ECO:0000256" key="3">
    <source>
        <dbReference type="ARBA" id="ARBA00022448"/>
    </source>
</evidence>
<dbReference type="PANTHER" id="PTHR43840">
    <property type="entry name" value="MITOCHONDRIAL METAL TRANSPORTER 1-RELATED"/>
    <property type="match status" value="1"/>
</dbReference>
<dbReference type="InterPro" id="IPR027470">
    <property type="entry name" value="Cation_efflux_CTD"/>
</dbReference>
<keyword evidence="8 10" id="KW-1133">Transmembrane helix</keyword>
<dbReference type="AlphaFoldDB" id="A4AAT3"/>
<evidence type="ECO:0000259" key="11">
    <source>
        <dbReference type="Pfam" id="PF01545"/>
    </source>
</evidence>
<dbReference type="Pfam" id="PF01545">
    <property type="entry name" value="Cation_efflux"/>
    <property type="match status" value="1"/>
</dbReference>
<name>A4AAT3_9GAMM</name>
<proteinExistence type="inferred from homology"/>
<comment type="subcellular location">
    <subcellularLocation>
        <location evidence="1">Cell membrane</location>
        <topology evidence="1">Multi-pass membrane protein</topology>
    </subcellularLocation>
</comment>
<dbReference type="Gene3D" id="1.20.1510.10">
    <property type="entry name" value="Cation efflux protein transmembrane domain"/>
    <property type="match status" value="1"/>
</dbReference>
<evidence type="ECO:0000256" key="10">
    <source>
        <dbReference type="SAM" id="Phobius"/>
    </source>
</evidence>
<dbReference type="InterPro" id="IPR027469">
    <property type="entry name" value="Cation_efflux_TMD_sf"/>
</dbReference>
<dbReference type="InterPro" id="IPR036837">
    <property type="entry name" value="Cation_efflux_CTD_sf"/>
</dbReference>
<dbReference type="Gene3D" id="3.30.70.1350">
    <property type="entry name" value="Cation efflux protein, cytoplasmic domain"/>
    <property type="match status" value="1"/>
</dbReference>
<dbReference type="HOGENOM" id="CLU_013430_3_0_6"/>